<dbReference type="PANTHER" id="PTHR11662:SF399">
    <property type="entry name" value="FI19708P1-RELATED"/>
    <property type="match status" value="1"/>
</dbReference>
<comment type="caution">
    <text evidence="9">The sequence shown here is derived from an EMBL/GenBank/DDBJ whole genome shotgun (WGS) entry which is preliminary data.</text>
</comment>
<reference evidence="9" key="1">
    <citation type="submission" date="2021-06" db="EMBL/GenBank/DDBJ databases">
        <authorList>
            <person name="Kallberg Y."/>
            <person name="Tangrot J."/>
            <person name="Rosling A."/>
        </authorList>
    </citation>
    <scope>NUCLEOTIDE SEQUENCE</scope>
    <source>
        <strain evidence="9">FL966</strain>
    </source>
</reference>
<name>A0A9N9HM03_9GLOM</name>
<keyword evidence="5 7" id="KW-1133">Transmembrane helix</keyword>
<dbReference type="Proteomes" id="UP000789759">
    <property type="component" value="Unassembled WGS sequence"/>
</dbReference>
<dbReference type="AlphaFoldDB" id="A0A9N9HM03"/>
<evidence type="ECO:0000256" key="5">
    <source>
        <dbReference type="ARBA" id="ARBA00022989"/>
    </source>
</evidence>
<evidence type="ECO:0000313" key="10">
    <source>
        <dbReference type="Proteomes" id="UP000789759"/>
    </source>
</evidence>
<sequence length="452" mass="49497">MAIAVVYMTKEFGFTSSIQGVILSSFFLGYLTTQVLGGALADKYGGKWVLSVSAASWTLFTFLTPISANFGLGYLIICRILLGIGEGACFPSVNTLIAAWFPTEEGNKAVSTTVSSAYIGIVIALPISTWLGSGPLGWHSIFWTFGTAGFVWSILWQIYGKSSPNEYSGISQEELDLISKTKKKNKPSKNLSYHIIESSEIAIESTSENDNTISDAPLTNFTVEDNNFEAEADVLLPENLILANPKDVPWKFLLSRREVWAILITQFCNSFGNFIILNWLPIYFLDRFKLNLKNFGYYSVLPYATQGTTGILAGIICDYAINKLNIRIKTVRRGAQLIGAIGTSTFLLCTAYLAQTPLQGIILISIGTALNSFFSCSVHVSQLDIAPRYAGAIYGLGNTCAGIPAVLGVAFTGWILDVTNRNWNIIWILVTIFYATGSIFFVKWVGHKVITG</sequence>
<dbReference type="InterPro" id="IPR036259">
    <property type="entry name" value="MFS_trans_sf"/>
</dbReference>
<dbReference type="EMBL" id="CAJVQA010010017">
    <property type="protein sequence ID" value="CAG8692184.1"/>
    <property type="molecule type" value="Genomic_DNA"/>
</dbReference>
<dbReference type="PANTHER" id="PTHR11662">
    <property type="entry name" value="SOLUTE CARRIER FAMILY 17"/>
    <property type="match status" value="1"/>
</dbReference>
<gene>
    <name evidence="9" type="ORF">CPELLU_LOCUS11359</name>
</gene>
<dbReference type="GO" id="GO:0015293">
    <property type="term" value="F:symporter activity"/>
    <property type="evidence" value="ECO:0007669"/>
    <property type="project" value="UniProtKB-KW"/>
</dbReference>
<evidence type="ECO:0000256" key="1">
    <source>
        <dbReference type="ARBA" id="ARBA00004141"/>
    </source>
</evidence>
<feature type="domain" description="Major facilitator superfamily (MFS) profile" evidence="8">
    <location>
        <begin position="1"/>
        <end position="449"/>
    </location>
</feature>
<protein>
    <submittedName>
        <fullName evidence="9">4014_t:CDS:1</fullName>
    </submittedName>
</protein>
<dbReference type="InterPro" id="IPR011701">
    <property type="entry name" value="MFS"/>
</dbReference>
<proteinExistence type="predicted"/>
<evidence type="ECO:0000313" key="9">
    <source>
        <dbReference type="EMBL" id="CAG8692184.1"/>
    </source>
</evidence>
<keyword evidence="10" id="KW-1185">Reference proteome</keyword>
<feature type="transmembrane region" description="Helical" evidence="7">
    <location>
        <begin position="360"/>
        <end position="380"/>
    </location>
</feature>
<keyword evidence="2" id="KW-0813">Transport</keyword>
<accession>A0A9N9HM03</accession>
<dbReference type="FunFam" id="1.20.1250.20:FF:000003">
    <property type="entry name" value="Solute carrier family 17 member 3"/>
    <property type="match status" value="1"/>
</dbReference>
<evidence type="ECO:0000256" key="7">
    <source>
        <dbReference type="SAM" id="Phobius"/>
    </source>
</evidence>
<dbReference type="OrthoDB" id="6730379at2759"/>
<feature type="transmembrane region" description="Helical" evidence="7">
    <location>
        <begin position="300"/>
        <end position="322"/>
    </location>
</feature>
<feature type="transmembrane region" description="Helical" evidence="7">
    <location>
        <begin position="259"/>
        <end position="280"/>
    </location>
</feature>
<keyword evidence="3 7" id="KW-0812">Transmembrane</keyword>
<feature type="transmembrane region" description="Helical" evidence="7">
    <location>
        <begin position="113"/>
        <end position="132"/>
    </location>
</feature>
<feature type="transmembrane region" description="Helical" evidence="7">
    <location>
        <begin position="422"/>
        <end position="442"/>
    </location>
</feature>
<dbReference type="Gene3D" id="1.20.1250.20">
    <property type="entry name" value="MFS general substrate transporter like domains"/>
    <property type="match status" value="1"/>
</dbReference>
<dbReference type="InterPro" id="IPR020846">
    <property type="entry name" value="MFS_dom"/>
</dbReference>
<evidence type="ECO:0000256" key="6">
    <source>
        <dbReference type="ARBA" id="ARBA00023136"/>
    </source>
</evidence>
<feature type="transmembrane region" description="Helical" evidence="7">
    <location>
        <begin position="334"/>
        <end position="354"/>
    </location>
</feature>
<evidence type="ECO:0000256" key="4">
    <source>
        <dbReference type="ARBA" id="ARBA00022847"/>
    </source>
</evidence>
<dbReference type="Pfam" id="PF07690">
    <property type="entry name" value="MFS_1"/>
    <property type="match status" value="1"/>
</dbReference>
<evidence type="ECO:0000256" key="2">
    <source>
        <dbReference type="ARBA" id="ARBA00022448"/>
    </source>
</evidence>
<dbReference type="SUPFAM" id="SSF103473">
    <property type="entry name" value="MFS general substrate transporter"/>
    <property type="match status" value="1"/>
</dbReference>
<keyword evidence="4" id="KW-0769">Symport</keyword>
<evidence type="ECO:0000259" key="8">
    <source>
        <dbReference type="PROSITE" id="PS50850"/>
    </source>
</evidence>
<organism evidence="9 10">
    <name type="scientific">Cetraspora pellucida</name>
    <dbReference type="NCBI Taxonomy" id="1433469"/>
    <lineage>
        <taxon>Eukaryota</taxon>
        <taxon>Fungi</taxon>
        <taxon>Fungi incertae sedis</taxon>
        <taxon>Mucoromycota</taxon>
        <taxon>Glomeromycotina</taxon>
        <taxon>Glomeromycetes</taxon>
        <taxon>Diversisporales</taxon>
        <taxon>Gigasporaceae</taxon>
        <taxon>Cetraspora</taxon>
    </lineage>
</organism>
<feature type="transmembrane region" description="Helical" evidence="7">
    <location>
        <begin position="138"/>
        <end position="159"/>
    </location>
</feature>
<feature type="transmembrane region" description="Helical" evidence="7">
    <location>
        <begin position="48"/>
        <end position="68"/>
    </location>
</feature>
<keyword evidence="6 7" id="KW-0472">Membrane</keyword>
<feature type="transmembrane region" description="Helical" evidence="7">
    <location>
        <begin position="392"/>
        <end position="416"/>
    </location>
</feature>
<dbReference type="GO" id="GO:0016020">
    <property type="term" value="C:membrane"/>
    <property type="evidence" value="ECO:0007669"/>
    <property type="project" value="UniProtKB-SubCell"/>
</dbReference>
<comment type="subcellular location">
    <subcellularLocation>
        <location evidence="1">Membrane</location>
        <topology evidence="1">Multi-pass membrane protein</topology>
    </subcellularLocation>
</comment>
<evidence type="ECO:0000256" key="3">
    <source>
        <dbReference type="ARBA" id="ARBA00022692"/>
    </source>
</evidence>
<dbReference type="PROSITE" id="PS50850">
    <property type="entry name" value="MFS"/>
    <property type="match status" value="1"/>
</dbReference>
<feature type="transmembrane region" description="Helical" evidence="7">
    <location>
        <begin position="20"/>
        <end position="41"/>
    </location>
</feature>
<dbReference type="InterPro" id="IPR050382">
    <property type="entry name" value="MFS_Na/Anion_cotransporter"/>
</dbReference>